<feature type="transmembrane region" description="Helical" evidence="2">
    <location>
        <begin position="48"/>
        <end position="69"/>
    </location>
</feature>
<evidence type="ECO:0000313" key="4">
    <source>
        <dbReference type="Proteomes" id="UP000290759"/>
    </source>
</evidence>
<dbReference type="EMBL" id="QYBB01000004">
    <property type="protein sequence ID" value="RYC32886.1"/>
    <property type="molecule type" value="Genomic_DNA"/>
</dbReference>
<feature type="compositionally biased region" description="Basic and acidic residues" evidence="1">
    <location>
        <begin position="314"/>
        <end position="338"/>
    </location>
</feature>
<organism evidence="3 4">
    <name type="scientific">Lichenibacterium minor</name>
    <dbReference type="NCBI Taxonomy" id="2316528"/>
    <lineage>
        <taxon>Bacteria</taxon>
        <taxon>Pseudomonadati</taxon>
        <taxon>Pseudomonadota</taxon>
        <taxon>Alphaproteobacteria</taxon>
        <taxon>Hyphomicrobiales</taxon>
        <taxon>Lichenihabitantaceae</taxon>
        <taxon>Lichenibacterium</taxon>
    </lineage>
</organism>
<dbReference type="OrthoDB" id="7926359at2"/>
<feature type="compositionally biased region" description="Low complexity" evidence="1">
    <location>
        <begin position="228"/>
        <end position="237"/>
    </location>
</feature>
<keyword evidence="2" id="KW-1133">Transmembrane helix</keyword>
<feature type="region of interest" description="Disordered" evidence="1">
    <location>
        <begin position="220"/>
        <end position="351"/>
    </location>
</feature>
<gene>
    <name evidence="3" type="ORF">D3273_05305</name>
</gene>
<feature type="compositionally biased region" description="Low complexity" evidence="1">
    <location>
        <begin position="272"/>
        <end position="287"/>
    </location>
</feature>
<dbReference type="RefSeq" id="WP_129224263.1">
    <property type="nucleotide sequence ID" value="NZ_QYBB01000004.1"/>
</dbReference>
<evidence type="ECO:0000313" key="3">
    <source>
        <dbReference type="EMBL" id="RYC32886.1"/>
    </source>
</evidence>
<evidence type="ECO:0000256" key="2">
    <source>
        <dbReference type="SAM" id="Phobius"/>
    </source>
</evidence>
<keyword evidence="2" id="KW-0812">Transmembrane</keyword>
<comment type="caution">
    <text evidence="3">The sequence shown here is derived from an EMBL/GenBank/DDBJ whole genome shotgun (WGS) entry which is preliminary data.</text>
</comment>
<reference evidence="3 4" key="2">
    <citation type="submission" date="2019-02" db="EMBL/GenBank/DDBJ databases">
        <title>'Lichenibacterium ramalinii' gen. nov. sp. nov., 'Lichenibacterium minor' gen. nov. sp. nov.</title>
        <authorList>
            <person name="Pankratov T."/>
        </authorList>
    </citation>
    <scope>NUCLEOTIDE SEQUENCE [LARGE SCALE GENOMIC DNA]</scope>
    <source>
        <strain evidence="3 4">RmlP026</strain>
    </source>
</reference>
<name>A0A4Q2UCQ1_9HYPH</name>
<reference evidence="3 4" key="1">
    <citation type="submission" date="2018-12" db="EMBL/GenBank/DDBJ databases">
        <authorList>
            <person name="Grouzdev D.S."/>
            <person name="Krutkina M.S."/>
        </authorList>
    </citation>
    <scope>NUCLEOTIDE SEQUENCE [LARGE SCALE GENOMIC DNA]</scope>
    <source>
        <strain evidence="3 4">RmlP026</strain>
    </source>
</reference>
<keyword evidence="4" id="KW-1185">Reference proteome</keyword>
<dbReference type="Proteomes" id="UP000290759">
    <property type="component" value="Unassembled WGS sequence"/>
</dbReference>
<protein>
    <submittedName>
        <fullName evidence="3">Uncharacterized protein</fullName>
    </submittedName>
</protein>
<evidence type="ECO:0000256" key="1">
    <source>
        <dbReference type="SAM" id="MobiDB-lite"/>
    </source>
</evidence>
<proteinExistence type="predicted"/>
<accession>A0A4Q2UCQ1</accession>
<dbReference type="AlphaFoldDB" id="A0A4Q2UCQ1"/>
<feature type="compositionally biased region" description="Low complexity" evidence="1">
    <location>
        <begin position="294"/>
        <end position="309"/>
    </location>
</feature>
<sequence length="414" mass="42434">MDDAASAGGTAGDGAAPRISLGKGRALVAVPAARRADFASGLGRSHGVVAATVAVVMGVGFVAGTAVFASKPQAVAVARAVPPADTTMDVLYRVQGEVRSLKASLDGLRASAEDGRQADTIRGLKKSVDVLKQDIEGAKAASAGAVGQLGAKIDKLDRDPGPKLNEIAARLDKLDHDPSPKLAEISARLDRMDREPDAKIAQVAAQLATRLDRIERQVASPDATASIPPQGAAAPQAKAPPPAQHAAAPVVAEPPPRPEAASAVPPARPDAAKAAPAPRPEVASAVPPVRPDPAKAAPAPRAEVAAAVPPARPESAKVEPSKPDAARPELVARVDAGRQPRPQDVPPKPATVDGWLLRDVYGGVALVEGRAGGLREVAPGEYVPGVGEIRSIERRGRGWVVVTSRGIIQADNRW</sequence>
<keyword evidence="2" id="KW-0472">Membrane</keyword>